<accession>A0A2N5VT66</accession>
<organism evidence="2 3">
    <name type="scientific">Puccinia coronata f. sp. avenae</name>
    <dbReference type="NCBI Taxonomy" id="200324"/>
    <lineage>
        <taxon>Eukaryota</taxon>
        <taxon>Fungi</taxon>
        <taxon>Dikarya</taxon>
        <taxon>Basidiomycota</taxon>
        <taxon>Pucciniomycotina</taxon>
        <taxon>Pucciniomycetes</taxon>
        <taxon>Pucciniales</taxon>
        <taxon>Pucciniaceae</taxon>
        <taxon>Puccinia</taxon>
    </lineage>
</organism>
<dbReference type="SUPFAM" id="SSF53098">
    <property type="entry name" value="Ribonuclease H-like"/>
    <property type="match status" value="1"/>
</dbReference>
<proteinExistence type="predicted"/>
<name>A0A2N5VT66_9BASI</name>
<sequence length="143" mass="15893">MTGNYVGNLPSLEFENIQYLSHLSNAEYLHKSLGHASNQPFKEVHLDLIGPIWPTSKDGHRYILTLVDSCTQFCAAIPIKLKSDVAGVITFLIDIEAKRFAARPKGVRTPIRTPNKHGVQPLHAPLERRAGAARHSQHAARLQ</sequence>
<dbReference type="InterPro" id="IPR036397">
    <property type="entry name" value="RNaseH_sf"/>
</dbReference>
<feature type="region of interest" description="Disordered" evidence="1">
    <location>
        <begin position="107"/>
        <end position="143"/>
    </location>
</feature>
<dbReference type="AlphaFoldDB" id="A0A2N5VT66"/>
<dbReference type="EMBL" id="PGCJ01000066">
    <property type="protein sequence ID" value="PLW53194.1"/>
    <property type="molecule type" value="Genomic_DNA"/>
</dbReference>
<protein>
    <recommendedName>
        <fullName evidence="4">Integrase catalytic domain-containing protein</fullName>
    </recommendedName>
</protein>
<evidence type="ECO:0008006" key="4">
    <source>
        <dbReference type="Google" id="ProtNLM"/>
    </source>
</evidence>
<evidence type="ECO:0000313" key="2">
    <source>
        <dbReference type="EMBL" id="PLW53194.1"/>
    </source>
</evidence>
<dbReference type="Proteomes" id="UP000235388">
    <property type="component" value="Unassembled WGS sequence"/>
</dbReference>
<dbReference type="Gene3D" id="3.30.420.10">
    <property type="entry name" value="Ribonuclease H-like superfamily/Ribonuclease H"/>
    <property type="match status" value="1"/>
</dbReference>
<reference evidence="2 3" key="1">
    <citation type="submission" date="2017-11" db="EMBL/GenBank/DDBJ databases">
        <title>De novo assembly and phasing of dikaryotic genomes from two isolates of Puccinia coronata f. sp. avenae, the causal agent of oat crown rust.</title>
        <authorList>
            <person name="Miller M.E."/>
            <person name="Zhang Y."/>
            <person name="Omidvar V."/>
            <person name="Sperschneider J."/>
            <person name="Schwessinger B."/>
            <person name="Raley C."/>
            <person name="Palmer J.M."/>
            <person name="Garnica D."/>
            <person name="Upadhyaya N."/>
            <person name="Rathjen J."/>
            <person name="Taylor J.M."/>
            <person name="Park R.F."/>
            <person name="Dodds P.N."/>
            <person name="Hirsch C.D."/>
            <person name="Kianian S.F."/>
            <person name="Figueroa M."/>
        </authorList>
    </citation>
    <scope>NUCLEOTIDE SEQUENCE [LARGE SCALE GENOMIC DNA]</scope>
    <source>
        <strain evidence="2">12NC29</strain>
    </source>
</reference>
<evidence type="ECO:0000313" key="3">
    <source>
        <dbReference type="Proteomes" id="UP000235388"/>
    </source>
</evidence>
<dbReference type="GO" id="GO:0003676">
    <property type="term" value="F:nucleic acid binding"/>
    <property type="evidence" value="ECO:0007669"/>
    <property type="project" value="InterPro"/>
</dbReference>
<comment type="caution">
    <text evidence="2">The sequence shown here is derived from an EMBL/GenBank/DDBJ whole genome shotgun (WGS) entry which is preliminary data.</text>
</comment>
<gene>
    <name evidence="2" type="ORF">PCANC_09786</name>
</gene>
<keyword evidence="3" id="KW-1185">Reference proteome</keyword>
<dbReference type="OrthoDB" id="2195316at2759"/>
<evidence type="ECO:0000256" key="1">
    <source>
        <dbReference type="SAM" id="MobiDB-lite"/>
    </source>
</evidence>
<feature type="compositionally biased region" description="Basic residues" evidence="1">
    <location>
        <begin position="131"/>
        <end position="143"/>
    </location>
</feature>
<dbReference type="InterPro" id="IPR012337">
    <property type="entry name" value="RNaseH-like_sf"/>
</dbReference>
<dbReference type="STRING" id="200324.A0A2N5VT66"/>